<evidence type="ECO:0000256" key="2">
    <source>
        <dbReference type="ARBA" id="ARBA00022692"/>
    </source>
</evidence>
<dbReference type="InterPro" id="IPR004837">
    <property type="entry name" value="NaCa_Exmemb"/>
</dbReference>
<dbReference type="EMBL" id="CABEEZ010000133">
    <property type="protein sequence ID" value="VTR55375.1"/>
    <property type="molecule type" value="Genomic_DNA"/>
</dbReference>
<feature type="transmembrane region" description="Helical" evidence="5">
    <location>
        <begin position="34"/>
        <end position="52"/>
    </location>
</feature>
<keyword evidence="4 5" id="KW-0472">Membrane</keyword>
<evidence type="ECO:0000259" key="6">
    <source>
        <dbReference type="Pfam" id="PF01699"/>
    </source>
</evidence>
<dbReference type="AlphaFoldDB" id="A0A4U9W8X5"/>
<reference evidence="7" key="1">
    <citation type="submission" date="2019-05" db="EMBL/GenBank/DDBJ databases">
        <authorList>
            <consortium name="Pathogen Informatics"/>
        </authorList>
    </citation>
    <scope>NUCLEOTIDE SEQUENCE [LARGE SCALE GENOMIC DNA]</scope>
    <source>
        <strain evidence="7">NCTC12965</strain>
    </source>
</reference>
<sequence length="71" mass="7581">MFLAIVLLIVGLFLLVYGADRLVYGAAVISRSLGVPPLIIGMTIVGIGHFVARIDRVGHRRPQWADQPGGG</sequence>
<protein>
    <submittedName>
        <fullName evidence="7">Inner membrane protein yrbG</fullName>
    </submittedName>
</protein>
<evidence type="ECO:0000256" key="1">
    <source>
        <dbReference type="ARBA" id="ARBA00004141"/>
    </source>
</evidence>
<dbReference type="Pfam" id="PF01699">
    <property type="entry name" value="Na_Ca_ex"/>
    <property type="match status" value="1"/>
</dbReference>
<proteinExistence type="predicted"/>
<evidence type="ECO:0000256" key="3">
    <source>
        <dbReference type="ARBA" id="ARBA00022989"/>
    </source>
</evidence>
<accession>A0A4U9W8X5</accession>
<name>A0A4U9W8X5_SERFO</name>
<gene>
    <name evidence="7" type="primary">yrbG_1</name>
    <name evidence="7" type="ORF">NCTC12965_06961</name>
</gene>
<evidence type="ECO:0000313" key="7">
    <source>
        <dbReference type="EMBL" id="VTR55375.1"/>
    </source>
</evidence>
<dbReference type="GO" id="GO:0016020">
    <property type="term" value="C:membrane"/>
    <property type="evidence" value="ECO:0007669"/>
    <property type="project" value="UniProtKB-SubCell"/>
</dbReference>
<dbReference type="GO" id="GO:0055085">
    <property type="term" value="P:transmembrane transport"/>
    <property type="evidence" value="ECO:0007669"/>
    <property type="project" value="InterPro"/>
</dbReference>
<feature type="domain" description="Sodium/calcium exchanger membrane region" evidence="6">
    <location>
        <begin position="4"/>
        <end position="48"/>
    </location>
</feature>
<evidence type="ECO:0000256" key="5">
    <source>
        <dbReference type="SAM" id="Phobius"/>
    </source>
</evidence>
<comment type="subcellular location">
    <subcellularLocation>
        <location evidence="1">Membrane</location>
        <topology evidence="1">Multi-pass membrane protein</topology>
    </subcellularLocation>
</comment>
<keyword evidence="3 5" id="KW-1133">Transmembrane helix</keyword>
<keyword evidence="2 5" id="KW-0812">Transmembrane</keyword>
<evidence type="ECO:0000256" key="4">
    <source>
        <dbReference type="ARBA" id="ARBA00023136"/>
    </source>
</evidence>
<organism evidence="7">
    <name type="scientific">Serratia fonticola</name>
    <dbReference type="NCBI Taxonomy" id="47917"/>
    <lineage>
        <taxon>Bacteria</taxon>
        <taxon>Pseudomonadati</taxon>
        <taxon>Pseudomonadota</taxon>
        <taxon>Gammaproteobacteria</taxon>
        <taxon>Enterobacterales</taxon>
        <taxon>Yersiniaceae</taxon>
        <taxon>Serratia</taxon>
    </lineage>
</organism>